<feature type="compositionally biased region" description="Polar residues" evidence="5">
    <location>
        <begin position="27"/>
        <end position="46"/>
    </location>
</feature>
<dbReference type="InterPro" id="IPR011701">
    <property type="entry name" value="MFS"/>
</dbReference>
<evidence type="ECO:0000256" key="1">
    <source>
        <dbReference type="ARBA" id="ARBA00004141"/>
    </source>
</evidence>
<dbReference type="GO" id="GO:0022857">
    <property type="term" value="F:transmembrane transporter activity"/>
    <property type="evidence" value="ECO:0007669"/>
    <property type="project" value="InterPro"/>
</dbReference>
<evidence type="ECO:0000256" key="6">
    <source>
        <dbReference type="SAM" id="Phobius"/>
    </source>
</evidence>
<proteinExistence type="predicted"/>
<dbReference type="Gene3D" id="1.20.1720.10">
    <property type="entry name" value="Multidrug resistance protein D"/>
    <property type="match status" value="1"/>
</dbReference>
<feature type="transmembrane region" description="Helical" evidence="6">
    <location>
        <begin position="298"/>
        <end position="316"/>
    </location>
</feature>
<feature type="transmembrane region" description="Helical" evidence="6">
    <location>
        <begin position="469"/>
        <end position="491"/>
    </location>
</feature>
<dbReference type="Proteomes" id="UP000256970">
    <property type="component" value="Unassembled WGS sequence"/>
</dbReference>
<protein>
    <recommendedName>
        <fullName evidence="7">Major facilitator superfamily (MFS) profile domain-containing protein</fullName>
    </recommendedName>
</protein>
<dbReference type="STRING" id="3088.A0A383W093"/>
<feature type="transmembrane region" description="Helical" evidence="6">
    <location>
        <begin position="530"/>
        <end position="551"/>
    </location>
</feature>
<dbReference type="EMBL" id="FNXT01000970">
    <property type="protein sequence ID" value="SZX70066.1"/>
    <property type="molecule type" value="Genomic_DNA"/>
</dbReference>
<feature type="transmembrane region" description="Helical" evidence="6">
    <location>
        <begin position="402"/>
        <end position="421"/>
    </location>
</feature>
<dbReference type="InterPro" id="IPR005829">
    <property type="entry name" value="Sugar_transporter_CS"/>
</dbReference>
<dbReference type="Pfam" id="PF07690">
    <property type="entry name" value="MFS_1"/>
    <property type="match status" value="1"/>
</dbReference>
<name>A0A383W093_TETOB</name>
<feature type="transmembrane region" description="Helical" evidence="6">
    <location>
        <begin position="176"/>
        <end position="196"/>
    </location>
</feature>
<feature type="transmembrane region" description="Helical" evidence="6">
    <location>
        <begin position="140"/>
        <end position="156"/>
    </location>
</feature>
<feature type="transmembrane region" description="Helical" evidence="6">
    <location>
        <begin position="361"/>
        <end position="382"/>
    </location>
</feature>
<evidence type="ECO:0000313" key="8">
    <source>
        <dbReference type="EMBL" id="SZX70066.1"/>
    </source>
</evidence>
<reference evidence="8 9" key="1">
    <citation type="submission" date="2016-10" db="EMBL/GenBank/DDBJ databases">
        <authorList>
            <person name="Cai Z."/>
        </authorList>
    </citation>
    <scope>NUCLEOTIDE SEQUENCE [LARGE SCALE GENOMIC DNA]</scope>
</reference>
<feature type="transmembrane region" description="Helical" evidence="6">
    <location>
        <begin position="241"/>
        <end position="259"/>
    </location>
</feature>
<feature type="transmembrane region" description="Helical" evidence="6">
    <location>
        <begin position="271"/>
        <end position="292"/>
    </location>
</feature>
<dbReference type="PANTHER" id="PTHR23502">
    <property type="entry name" value="MAJOR FACILITATOR SUPERFAMILY"/>
    <property type="match status" value="1"/>
</dbReference>
<gene>
    <name evidence="8" type="ORF">BQ4739_LOCUS10313</name>
</gene>
<feature type="transmembrane region" description="Helical" evidence="6">
    <location>
        <begin position="208"/>
        <end position="235"/>
    </location>
</feature>
<feature type="compositionally biased region" description="Low complexity" evidence="5">
    <location>
        <begin position="88"/>
        <end position="106"/>
    </location>
</feature>
<feature type="compositionally biased region" description="Low complexity" evidence="5">
    <location>
        <begin position="50"/>
        <end position="65"/>
    </location>
</feature>
<dbReference type="SUPFAM" id="SSF103473">
    <property type="entry name" value="MFS general substrate transporter"/>
    <property type="match status" value="1"/>
</dbReference>
<dbReference type="GO" id="GO:0140115">
    <property type="term" value="P:export across plasma membrane"/>
    <property type="evidence" value="ECO:0007669"/>
    <property type="project" value="UniProtKB-ARBA"/>
</dbReference>
<evidence type="ECO:0000256" key="5">
    <source>
        <dbReference type="SAM" id="MobiDB-lite"/>
    </source>
</evidence>
<organism evidence="8 9">
    <name type="scientific">Tetradesmus obliquus</name>
    <name type="common">Green alga</name>
    <name type="synonym">Acutodesmus obliquus</name>
    <dbReference type="NCBI Taxonomy" id="3088"/>
    <lineage>
        <taxon>Eukaryota</taxon>
        <taxon>Viridiplantae</taxon>
        <taxon>Chlorophyta</taxon>
        <taxon>core chlorophytes</taxon>
        <taxon>Chlorophyceae</taxon>
        <taxon>CS clade</taxon>
        <taxon>Sphaeropleales</taxon>
        <taxon>Scenedesmaceae</taxon>
        <taxon>Tetradesmus</taxon>
    </lineage>
</organism>
<dbReference type="AlphaFoldDB" id="A0A383W093"/>
<comment type="subcellular location">
    <subcellularLocation>
        <location evidence="1">Membrane</location>
        <topology evidence="1">Multi-pass membrane protein</topology>
    </subcellularLocation>
</comment>
<keyword evidence="9" id="KW-1185">Reference proteome</keyword>
<feature type="transmembrane region" description="Helical" evidence="6">
    <location>
        <begin position="441"/>
        <end position="463"/>
    </location>
</feature>
<dbReference type="PANTHER" id="PTHR23502:SF5">
    <property type="entry name" value="QUINIDINE RESISTANCE PROTEIN 3"/>
    <property type="match status" value="1"/>
</dbReference>
<keyword evidence="4 6" id="KW-0472">Membrane</keyword>
<sequence length="609" mass="62484">MNSRLQTERPCQPPQHDCCSSSSSSSTAGSTQQPDQHPLSSSSSHRQPVAQLDYAALQQAASAARADSKRKSAAAAASTTSTPAGLETPTTPKSSSTSSCSSVTGSQQGSKVVDVVINVSAKGPLGCKSIFQLYSNRQRALILAIVSLASVLVPLSDTVYLPALQPIQQEFATSQQLVASSVAVYMFAVGLAALCLGPASDRFGRRIVYLLSTLAFIATSLGCIFAPSIGLLVAFRALQGAAVAGYGATGSAIIADVYAPHERGAAMGISTIPMLVGPILGPILGGALSQAFTWRSTFIAIAMYAGVVILPLLVLLPETQHYRRLRKLQQADPAAAAAVQGCECILGSPPVFKAPYYPLQVLAEGGVALHAIVALLSFGSMFCSLTEMPLFLAVAPYNLSPALTGLCYMAMGVAGIIASPLGGRTSDAAAATHPAAPLARLMYNTAISGLLLPCSLLLFGWALHFKLHLAVILVAQFCIGAAACAYTPSLFGYLTAMKQQGAAAAAAGLHSTMFLASAVLVLVASAAASAMGVGAFFSLLAGLNLLSAAVAGQQIYRQVASSREAGSSMLPKLQQSSAVADDVADLHEDRGIGKAGSPAPVVLVVDVCK</sequence>
<evidence type="ECO:0000313" key="9">
    <source>
        <dbReference type="Proteomes" id="UP000256970"/>
    </source>
</evidence>
<keyword evidence="3 6" id="KW-1133">Transmembrane helix</keyword>
<feature type="region of interest" description="Disordered" evidence="5">
    <location>
        <begin position="1"/>
        <end position="106"/>
    </location>
</feature>
<accession>A0A383W093</accession>
<keyword evidence="2 6" id="KW-0812">Transmembrane</keyword>
<dbReference type="GO" id="GO:0005886">
    <property type="term" value="C:plasma membrane"/>
    <property type="evidence" value="ECO:0007669"/>
    <property type="project" value="TreeGrafter"/>
</dbReference>
<dbReference type="InterPro" id="IPR036259">
    <property type="entry name" value="MFS_trans_sf"/>
</dbReference>
<dbReference type="PROSITE" id="PS00216">
    <property type="entry name" value="SUGAR_TRANSPORT_1"/>
    <property type="match status" value="1"/>
</dbReference>
<evidence type="ECO:0000256" key="4">
    <source>
        <dbReference type="ARBA" id="ARBA00023136"/>
    </source>
</evidence>
<evidence type="ECO:0000259" key="7">
    <source>
        <dbReference type="PROSITE" id="PS50850"/>
    </source>
</evidence>
<feature type="transmembrane region" description="Helical" evidence="6">
    <location>
        <begin position="503"/>
        <end position="524"/>
    </location>
</feature>
<evidence type="ECO:0000256" key="3">
    <source>
        <dbReference type="ARBA" id="ARBA00022989"/>
    </source>
</evidence>
<dbReference type="GO" id="GO:0042908">
    <property type="term" value="P:xenobiotic transport"/>
    <property type="evidence" value="ECO:0007669"/>
    <property type="project" value="UniProtKB-ARBA"/>
</dbReference>
<feature type="domain" description="Major facilitator superfamily (MFS) profile" evidence="7">
    <location>
        <begin position="142"/>
        <end position="559"/>
    </location>
</feature>
<dbReference type="InterPro" id="IPR020846">
    <property type="entry name" value="MFS_dom"/>
</dbReference>
<evidence type="ECO:0000256" key="2">
    <source>
        <dbReference type="ARBA" id="ARBA00022692"/>
    </source>
</evidence>
<dbReference type="PROSITE" id="PS50850">
    <property type="entry name" value="MFS"/>
    <property type="match status" value="1"/>
</dbReference>